<dbReference type="STRING" id="485916.Dtox_3964"/>
<dbReference type="InterPro" id="IPR050570">
    <property type="entry name" value="Cell_wall_metabolism_enzyme"/>
</dbReference>
<feature type="coiled-coil region" evidence="2">
    <location>
        <begin position="156"/>
        <end position="232"/>
    </location>
</feature>
<evidence type="ECO:0000256" key="1">
    <source>
        <dbReference type="ARBA" id="ARBA00022729"/>
    </source>
</evidence>
<protein>
    <submittedName>
        <fullName evidence="6">Peptidase M23</fullName>
    </submittedName>
</protein>
<dbReference type="HOGENOM" id="CLU_029425_4_3_9"/>
<dbReference type="KEGG" id="dae:Dtox_3964"/>
<evidence type="ECO:0000313" key="7">
    <source>
        <dbReference type="Proteomes" id="UP000002217"/>
    </source>
</evidence>
<dbReference type="Gene3D" id="2.70.70.10">
    <property type="entry name" value="Glucose Permease (Domain IIA)"/>
    <property type="match status" value="1"/>
</dbReference>
<evidence type="ECO:0000256" key="2">
    <source>
        <dbReference type="SAM" id="Coils"/>
    </source>
</evidence>
<dbReference type="EMBL" id="CP001720">
    <property type="protein sequence ID" value="ACV64657.1"/>
    <property type="molecule type" value="Genomic_DNA"/>
</dbReference>
<keyword evidence="1 3" id="KW-0732">Signal</keyword>
<dbReference type="FunFam" id="2.70.70.10:FF:000006">
    <property type="entry name" value="M23 family peptidase"/>
    <property type="match status" value="1"/>
</dbReference>
<dbReference type="InterPro" id="IPR011055">
    <property type="entry name" value="Dup_hybrid_motif"/>
</dbReference>
<feature type="domain" description="M23ase beta-sheet core" evidence="4">
    <location>
        <begin position="277"/>
        <end position="372"/>
    </location>
</feature>
<evidence type="ECO:0000313" key="6">
    <source>
        <dbReference type="EMBL" id="ACV64657.1"/>
    </source>
</evidence>
<dbReference type="CDD" id="cd12797">
    <property type="entry name" value="M23_peptidase"/>
    <property type="match status" value="1"/>
</dbReference>
<dbReference type="Pfam" id="PF01551">
    <property type="entry name" value="Peptidase_M23"/>
    <property type="match status" value="1"/>
</dbReference>
<dbReference type="Pfam" id="PF24568">
    <property type="entry name" value="CC_PcsB"/>
    <property type="match status" value="1"/>
</dbReference>
<evidence type="ECO:0000259" key="5">
    <source>
        <dbReference type="Pfam" id="PF24568"/>
    </source>
</evidence>
<feature type="domain" description="Peptidoglycan hydrolase PcsB coiled-coil" evidence="5">
    <location>
        <begin position="98"/>
        <end position="166"/>
    </location>
</feature>
<accession>C8VY28</accession>
<dbReference type="AlphaFoldDB" id="C8VY28"/>
<reference evidence="6 7" key="1">
    <citation type="journal article" date="2009" name="Stand. Genomic Sci.">
        <title>Complete genome sequence of Desulfotomaculum acetoxidans type strain (5575).</title>
        <authorList>
            <person name="Spring S."/>
            <person name="Lapidus A."/>
            <person name="Schroder M."/>
            <person name="Gleim D."/>
            <person name="Sims D."/>
            <person name="Meincke L."/>
            <person name="Glavina Del Rio T."/>
            <person name="Tice H."/>
            <person name="Copeland A."/>
            <person name="Cheng J.F."/>
            <person name="Lucas S."/>
            <person name="Chen F."/>
            <person name="Nolan M."/>
            <person name="Bruce D."/>
            <person name="Goodwin L."/>
            <person name="Pitluck S."/>
            <person name="Ivanova N."/>
            <person name="Mavromatis K."/>
            <person name="Mikhailova N."/>
            <person name="Pati A."/>
            <person name="Chen A."/>
            <person name="Palaniappan K."/>
            <person name="Land M."/>
            <person name="Hauser L."/>
            <person name="Chang Y.J."/>
            <person name="Jeffries C.D."/>
            <person name="Chain P."/>
            <person name="Saunders E."/>
            <person name="Brettin T."/>
            <person name="Detter J.C."/>
            <person name="Goker M."/>
            <person name="Bristow J."/>
            <person name="Eisen J.A."/>
            <person name="Markowitz V."/>
            <person name="Hugenholtz P."/>
            <person name="Kyrpides N.C."/>
            <person name="Klenk H.P."/>
            <person name="Han C."/>
        </authorList>
    </citation>
    <scope>NUCLEOTIDE SEQUENCE [LARGE SCALE GENOMIC DNA]</scope>
    <source>
        <strain evidence="7">ATCC 49208 / DSM 771 / VKM B-1644</strain>
    </source>
</reference>
<dbReference type="RefSeq" id="WP_015759332.1">
    <property type="nucleotide sequence ID" value="NC_013216.1"/>
</dbReference>
<keyword evidence="7" id="KW-1185">Reference proteome</keyword>
<evidence type="ECO:0000259" key="4">
    <source>
        <dbReference type="Pfam" id="PF01551"/>
    </source>
</evidence>
<dbReference type="PANTHER" id="PTHR21666:SF270">
    <property type="entry name" value="MUREIN HYDROLASE ACTIVATOR ENVC"/>
    <property type="match status" value="1"/>
</dbReference>
<dbReference type="Proteomes" id="UP000002217">
    <property type="component" value="Chromosome"/>
</dbReference>
<dbReference type="InterPro" id="IPR057309">
    <property type="entry name" value="PcsB_CC"/>
</dbReference>
<sequence>MRLVKKVIAWGLTVVLLGAAIGTAGAKTLEQQLKDTRAQIQQTQKGVNENKSDIKNFTSQLASINQSINQVSVEIRELEGKLGVTQNKLQGIINELRKVEARLAETQEVFNTRIKNIYVNGNVSYLAVLLDSQDFGDFVNRYEMLKRVAARDAAIVEQVENDRKLIVSQKAEVEKERNRIYELKRRQEDAKHALTARQAERETLLIEANKDLAKKEAEMDALEAKEQEIIRQIAIRSAQQNKDIKKYTGQFIWPVSGYTSISSPFGYRKHPVLGTAKFHSGIDIPAPNGTSVMAAQSGTVIQVGSMTGYGNIVMINHGGGLITLYAHLSRQLVSSGQQVTRGQVIAKVGSTGMSTGPHLHFEVRLNGSAVNPMGYL</sequence>
<dbReference type="MEROPS" id="M23.009"/>
<dbReference type="InterPro" id="IPR016047">
    <property type="entry name" value="M23ase_b-sheet_dom"/>
</dbReference>
<feature type="signal peptide" evidence="3">
    <location>
        <begin position="1"/>
        <end position="26"/>
    </location>
</feature>
<feature type="chain" id="PRO_5002993694" evidence="3">
    <location>
        <begin position="27"/>
        <end position="376"/>
    </location>
</feature>
<name>C8VY28_DESAS</name>
<dbReference type="GO" id="GO:0004222">
    <property type="term" value="F:metalloendopeptidase activity"/>
    <property type="evidence" value="ECO:0007669"/>
    <property type="project" value="TreeGrafter"/>
</dbReference>
<gene>
    <name evidence="6" type="ordered locus">Dtox_3964</name>
</gene>
<dbReference type="Gene3D" id="6.10.250.3150">
    <property type="match status" value="1"/>
</dbReference>
<keyword evidence="2" id="KW-0175">Coiled coil</keyword>
<proteinExistence type="predicted"/>
<dbReference type="PANTHER" id="PTHR21666">
    <property type="entry name" value="PEPTIDASE-RELATED"/>
    <property type="match status" value="1"/>
</dbReference>
<evidence type="ECO:0000256" key="3">
    <source>
        <dbReference type="SAM" id="SignalP"/>
    </source>
</evidence>
<feature type="coiled-coil region" evidence="2">
    <location>
        <begin position="26"/>
        <end position="109"/>
    </location>
</feature>
<dbReference type="eggNOG" id="COG4942">
    <property type="taxonomic scope" value="Bacteria"/>
</dbReference>
<organism evidence="6 7">
    <name type="scientific">Desulfofarcimen acetoxidans (strain ATCC 49208 / DSM 771 / KCTC 5769 / VKM B-1644 / 5575)</name>
    <name type="common">Desulfotomaculum acetoxidans</name>
    <dbReference type="NCBI Taxonomy" id="485916"/>
    <lineage>
        <taxon>Bacteria</taxon>
        <taxon>Bacillati</taxon>
        <taxon>Bacillota</taxon>
        <taxon>Clostridia</taxon>
        <taxon>Eubacteriales</taxon>
        <taxon>Peptococcaceae</taxon>
        <taxon>Desulfofarcimen</taxon>
    </lineage>
</organism>
<dbReference type="SUPFAM" id="SSF51261">
    <property type="entry name" value="Duplicated hybrid motif"/>
    <property type="match status" value="1"/>
</dbReference>